<dbReference type="EMBL" id="JAWCUI010000006">
    <property type="protein sequence ID" value="KAL1901983.1"/>
    <property type="molecule type" value="Genomic_DNA"/>
</dbReference>
<gene>
    <name evidence="2" type="ORF">Sste5346_001689</name>
</gene>
<feature type="compositionally biased region" description="Basic and acidic residues" evidence="1">
    <location>
        <begin position="1061"/>
        <end position="1070"/>
    </location>
</feature>
<feature type="compositionally biased region" description="Low complexity" evidence="1">
    <location>
        <begin position="615"/>
        <end position="628"/>
    </location>
</feature>
<evidence type="ECO:0000256" key="1">
    <source>
        <dbReference type="SAM" id="MobiDB-lite"/>
    </source>
</evidence>
<feature type="compositionally biased region" description="Low complexity" evidence="1">
    <location>
        <begin position="873"/>
        <end position="895"/>
    </location>
</feature>
<feature type="compositionally biased region" description="Acidic residues" evidence="1">
    <location>
        <begin position="507"/>
        <end position="536"/>
    </location>
</feature>
<feature type="compositionally biased region" description="Polar residues" evidence="1">
    <location>
        <begin position="18"/>
        <end position="37"/>
    </location>
</feature>
<feature type="region of interest" description="Disordered" evidence="1">
    <location>
        <begin position="424"/>
        <end position="797"/>
    </location>
</feature>
<feature type="compositionally biased region" description="Basic and acidic residues" evidence="1">
    <location>
        <begin position="982"/>
        <end position="995"/>
    </location>
</feature>
<reference evidence="2 3" key="1">
    <citation type="journal article" date="2024" name="IMA Fungus">
        <title>IMA Genome - F19 : A genome assembly and annotation guide to empower mycologists, including annotated draft genome sequences of Ceratocystis pirilliformis, Diaporthe australafricana, Fusarium ophioides, Paecilomyces lecythidis, and Sporothrix stenoceras.</title>
        <authorList>
            <person name="Aylward J."/>
            <person name="Wilson A.M."/>
            <person name="Visagie C.M."/>
            <person name="Spraker J."/>
            <person name="Barnes I."/>
            <person name="Buitendag C."/>
            <person name="Ceriani C."/>
            <person name="Del Mar Angel L."/>
            <person name="du Plessis D."/>
            <person name="Fuchs T."/>
            <person name="Gasser K."/>
            <person name="Kramer D."/>
            <person name="Li W."/>
            <person name="Munsamy K."/>
            <person name="Piso A."/>
            <person name="Price J.L."/>
            <person name="Sonnekus B."/>
            <person name="Thomas C."/>
            <person name="van der Nest A."/>
            <person name="van Dijk A."/>
            <person name="van Heerden A."/>
            <person name="van Vuuren N."/>
            <person name="Yilmaz N."/>
            <person name="Duong T.A."/>
            <person name="van der Merwe N.A."/>
            <person name="Wingfield M.J."/>
            <person name="Wingfield B.D."/>
        </authorList>
    </citation>
    <scope>NUCLEOTIDE SEQUENCE [LARGE SCALE GENOMIC DNA]</scope>
    <source>
        <strain evidence="2 3">CMW 5346</strain>
    </source>
</reference>
<feature type="region of interest" description="Disordered" evidence="1">
    <location>
        <begin position="821"/>
        <end position="1100"/>
    </location>
</feature>
<name>A0ABR3ZMR2_9PEZI</name>
<keyword evidence="3" id="KW-1185">Reference proteome</keyword>
<feature type="region of interest" description="Disordered" evidence="1">
    <location>
        <begin position="1376"/>
        <end position="1465"/>
    </location>
</feature>
<feature type="compositionally biased region" description="Low complexity" evidence="1">
    <location>
        <begin position="1341"/>
        <end position="1361"/>
    </location>
</feature>
<evidence type="ECO:0000313" key="3">
    <source>
        <dbReference type="Proteomes" id="UP001583186"/>
    </source>
</evidence>
<feature type="compositionally biased region" description="Polar residues" evidence="1">
    <location>
        <begin position="706"/>
        <end position="722"/>
    </location>
</feature>
<accession>A0ABR3ZMR2</accession>
<sequence>MAYPSSDSGSASRPASGITSASQKSRSRAPSISSDRPSTIGHGLMSPPLSISPDAAFIAASAASQIVTNDHDNHANTWYDQHGIEPSGETALVSNAALQLVNNFLDQLLFSFLSIARSTSLAALRPAVTEVLKPKLAKDAINQADEELREYLGGGDDEDMLQSQTPDSPKDWDLELVWKRTRLRCMVYSSLGDMEEEDEDFYMEQEHLDGGDEALGETVSPAVAIFLTSILEFMGEQALTSAGQAAYHRMRFIFEKERKNTGAAASPAPVAERITVEEVDMDRVAFDRTIGRLWRAWKKRIRSPITDVHAFQQRSIPHELGRSSAHIRQASQDDSTIAGPISEAGEARDDSSSKNDRDEKVEETAEKSAEVEETTEGDKAGAAPVVERDEEEWLSLALSVPLPLGERDVAEILLPGLGYYSDDEEIDGDDEHDAFGRKQKKSTDDPSRPKSLMIFSHAIMAGLPTPTLSEPRTPEMPYSRKRANSLPTPSTSPYASPSAKRVKPSEEEAEQVDGQEKTEEEATSSADADNETEYDTPPETTDTEADKGIAPKAAKQKKRPSFPPPLQTTIIGAAITTTSPRAVPVSSMTAENSSGREDADEELDEFTEEPEILTSSRVSISGRSNSPSASEHGRPVSMSPSLPTRSPSVHSLRVIDVTGPRSPVTRSRNGSVDIVHEPVAPSRASNTSRTSSISVQAIAEEGNARSVEQASASSHPRSSLTGTKMARSHTSESISEAEEITAARSQVTSHPSEHKTVPTKSPVLPVQSAARYTASPTPSQLSMRPPPPPAPTAPTKVTILSSTTSSGTFFLDDKPEVPAKTQEIVLPERSAKRQGISSASAMAGAAATAVAAVAAASSTHTPSPLREQPPSPSSSREQQARAQAQAQAQAQARTEAQLRAEAEAAGRKQSVASSISSSTSKFKPKRSSEESTVMRPEDVARNFEQLIQSDQTIQYTLTPENMRDMDSTRSLHDGSSIVVKSRKSEDARQTGDRSRSSSVNNRGEDKRSASISRANTFETTRSTETTSTVKLSGPVPRSPRSIAPSVTSMSSRARGPGPQAREARVPRESLADFAEFIRGTGPTGGSVVPPASRSGTMNGSVSNAMRTLNSAAGMSKTSIDSGRVSTFSSRQRYQAREAVVDKDDNSDLIDFIRRGPPTAAGGASNPRIPRTVAPFRTTMDSDQMSGAVGGRAVDANIPNLRYSAASTNVTESSMGSSAGLLKKDNKQPSPRIGAGQSANMFDGPDAMPMPKRKTRRVKDPYAIDLSDEEDDFDVVLPISGGGRRPAPAAKEESLMDFLNSVPPPADTNPVLFDIPQTRSRQQPPVPKKKASAPSLMSRFTRNNSISSNSNSRGLNSSSGSHMGFGGFDSRSLISRAGSTMTSRSRNHVPIQVNIPPGLDKYGTTSSLASQSSMSGANRPVAASSGSGRVPMKKFEPREAQPTASRATQDLADFFRNSGPPQSFRG</sequence>
<feature type="compositionally biased region" description="Low complexity" evidence="1">
    <location>
        <begin position="837"/>
        <end position="866"/>
    </location>
</feature>
<feature type="region of interest" description="Disordered" evidence="1">
    <location>
        <begin position="1316"/>
        <end position="1362"/>
    </location>
</feature>
<feature type="compositionally biased region" description="Polar residues" evidence="1">
    <location>
        <begin position="638"/>
        <end position="649"/>
    </location>
</feature>
<feature type="compositionally biased region" description="Basic and acidic residues" evidence="1">
    <location>
        <begin position="896"/>
        <end position="906"/>
    </location>
</feature>
<comment type="caution">
    <text evidence="2">The sequence shown here is derived from an EMBL/GenBank/DDBJ whole genome shotgun (WGS) entry which is preliminary data.</text>
</comment>
<protein>
    <submittedName>
        <fullName evidence="2">Uncharacterized protein</fullName>
    </submittedName>
</protein>
<dbReference type="InterPro" id="IPR009072">
    <property type="entry name" value="Histone-fold"/>
</dbReference>
<feature type="region of interest" description="Disordered" evidence="1">
    <location>
        <begin position="1211"/>
        <end position="1255"/>
    </location>
</feature>
<feature type="compositionally biased region" description="Basic and acidic residues" evidence="1">
    <location>
        <begin position="345"/>
        <end position="370"/>
    </location>
</feature>
<feature type="compositionally biased region" description="Polar residues" evidence="1">
    <location>
        <begin position="945"/>
        <end position="959"/>
    </location>
</feature>
<proteinExistence type="predicted"/>
<feature type="compositionally biased region" description="Low complexity" evidence="1">
    <location>
        <begin position="1016"/>
        <end position="1028"/>
    </location>
</feature>
<feature type="compositionally biased region" description="Low complexity" evidence="1">
    <location>
        <begin position="487"/>
        <end position="499"/>
    </location>
</feature>
<feature type="compositionally biased region" description="Acidic residues" evidence="1">
    <location>
        <begin position="598"/>
        <end position="611"/>
    </location>
</feature>
<organism evidence="2 3">
    <name type="scientific">Sporothrix stenoceras</name>
    <dbReference type="NCBI Taxonomy" id="5173"/>
    <lineage>
        <taxon>Eukaryota</taxon>
        <taxon>Fungi</taxon>
        <taxon>Dikarya</taxon>
        <taxon>Ascomycota</taxon>
        <taxon>Pezizomycotina</taxon>
        <taxon>Sordariomycetes</taxon>
        <taxon>Sordariomycetidae</taxon>
        <taxon>Ophiostomatales</taxon>
        <taxon>Ophiostomataceae</taxon>
        <taxon>Sporothrix</taxon>
    </lineage>
</organism>
<feature type="compositionally biased region" description="Polar residues" evidence="1">
    <location>
        <begin position="683"/>
        <end position="695"/>
    </location>
</feature>
<feature type="compositionally biased region" description="Low complexity" evidence="1">
    <location>
        <begin position="1"/>
        <end position="17"/>
    </location>
</feature>
<feature type="region of interest" description="Disordered" evidence="1">
    <location>
        <begin position="319"/>
        <end position="386"/>
    </location>
</feature>
<feature type="compositionally biased region" description="Low complexity" evidence="1">
    <location>
        <begin position="568"/>
        <end position="578"/>
    </location>
</feature>
<feature type="compositionally biased region" description="Low complexity" evidence="1">
    <location>
        <begin position="908"/>
        <end position="921"/>
    </location>
</feature>
<evidence type="ECO:0000313" key="2">
    <source>
        <dbReference type="EMBL" id="KAL1901983.1"/>
    </source>
</evidence>
<feature type="compositionally biased region" description="Low complexity" evidence="1">
    <location>
        <begin position="1405"/>
        <end position="1414"/>
    </location>
</feature>
<feature type="compositionally biased region" description="Basic and acidic residues" evidence="1">
    <location>
        <begin position="961"/>
        <end position="972"/>
    </location>
</feature>
<dbReference type="Gene3D" id="1.10.20.10">
    <property type="entry name" value="Histone, subunit A"/>
    <property type="match status" value="1"/>
</dbReference>
<feature type="compositionally biased region" description="Basic and acidic residues" evidence="1">
    <location>
        <begin position="433"/>
        <end position="448"/>
    </location>
</feature>
<dbReference type="Proteomes" id="UP001583186">
    <property type="component" value="Unassembled WGS sequence"/>
</dbReference>
<feature type="region of interest" description="Disordered" evidence="1">
    <location>
        <begin position="1"/>
        <end position="45"/>
    </location>
</feature>